<dbReference type="OrthoDB" id="7068596at2"/>
<name>A0A316FG48_9GAMM</name>
<reference evidence="2 3" key="1">
    <citation type="submission" date="2018-05" db="EMBL/GenBank/DDBJ databases">
        <title>Genomic Encyclopedia of Type Strains, Phase IV (KMG-IV): sequencing the most valuable type-strain genomes for metagenomic binning, comparative biology and taxonomic classification.</title>
        <authorList>
            <person name="Goeker M."/>
        </authorList>
    </citation>
    <scope>NUCLEOTIDE SEQUENCE [LARGE SCALE GENOMIC DNA]</scope>
    <source>
        <strain evidence="2 3">DSM 25350</strain>
    </source>
</reference>
<dbReference type="Pfam" id="PF13511">
    <property type="entry name" value="DUF4124"/>
    <property type="match status" value="1"/>
</dbReference>
<dbReference type="AlphaFoldDB" id="A0A316FG48"/>
<accession>A0A316FG48</accession>
<evidence type="ECO:0000313" key="3">
    <source>
        <dbReference type="Proteomes" id="UP000245790"/>
    </source>
</evidence>
<dbReference type="InterPro" id="IPR025392">
    <property type="entry name" value="DUF4124"/>
</dbReference>
<gene>
    <name evidence="2" type="ORF">C8D97_11093</name>
</gene>
<organism evidence="2 3">
    <name type="scientific">Pleionea mediterranea</name>
    <dbReference type="NCBI Taxonomy" id="523701"/>
    <lineage>
        <taxon>Bacteria</taxon>
        <taxon>Pseudomonadati</taxon>
        <taxon>Pseudomonadota</taxon>
        <taxon>Gammaproteobacteria</taxon>
        <taxon>Oceanospirillales</taxon>
        <taxon>Pleioneaceae</taxon>
        <taxon>Pleionea</taxon>
    </lineage>
</organism>
<dbReference type="EMBL" id="QGGU01000010">
    <property type="protein sequence ID" value="PWK47878.1"/>
    <property type="molecule type" value="Genomic_DNA"/>
</dbReference>
<dbReference type="Proteomes" id="UP000245790">
    <property type="component" value="Unassembled WGS sequence"/>
</dbReference>
<evidence type="ECO:0000259" key="1">
    <source>
        <dbReference type="Pfam" id="PF13511"/>
    </source>
</evidence>
<dbReference type="RefSeq" id="WP_146196160.1">
    <property type="nucleotide sequence ID" value="NZ_QGGU01000010.1"/>
</dbReference>
<sequence>MKTKFIKYLALIFILINVSTSSFSGKIYRWVDESGKVHYSDKPHKGAVEKKVKVNSRSFRTSATVSNGVSKCGTIKLRKYEYNGQTSYREVRRRISRLQEEVKRESSKNVYGNNVDEKIKRINNRKAILADHRCAINWYQKIMSHRDVDLKKVNHKVNEINQKLIEINVKEFALCGNRPFKSKSVINGDEYKILRNWERCQKEFKSKKFRLENLRKHLKKKIKNDF</sequence>
<keyword evidence="3" id="KW-1185">Reference proteome</keyword>
<comment type="caution">
    <text evidence="2">The sequence shown here is derived from an EMBL/GenBank/DDBJ whole genome shotgun (WGS) entry which is preliminary data.</text>
</comment>
<protein>
    <submittedName>
        <fullName evidence="2">Uncharacterized protein DUF4124</fullName>
    </submittedName>
</protein>
<proteinExistence type="predicted"/>
<evidence type="ECO:0000313" key="2">
    <source>
        <dbReference type="EMBL" id="PWK47878.1"/>
    </source>
</evidence>
<feature type="domain" description="DUF4124" evidence="1">
    <location>
        <begin position="19"/>
        <end position="52"/>
    </location>
</feature>